<evidence type="ECO:0000313" key="1">
    <source>
        <dbReference type="EMBL" id="SHJ78869.1"/>
    </source>
</evidence>
<protein>
    <submittedName>
        <fullName evidence="1">Uncharacterized protein</fullName>
    </submittedName>
</protein>
<dbReference type="STRING" id="1121301.SAMN02745912_01072"/>
<organism evidence="1 2">
    <name type="scientific">Paramaledivibacter caminithermalis (strain DSM 15212 / CIP 107654 / DViRD3)</name>
    <name type="common">Clostridium caminithermale</name>
    <dbReference type="NCBI Taxonomy" id="1121301"/>
    <lineage>
        <taxon>Bacteria</taxon>
        <taxon>Bacillati</taxon>
        <taxon>Bacillota</taxon>
        <taxon>Clostridia</taxon>
        <taxon>Peptostreptococcales</taxon>
        <taxon>Caminicellaceae</taxon>
        <taxon>Paramaledivibacter</taxon>
    </lineage>
</organism>
<sequence length="314" mass="37223">MSIIIDEFRVLENELINNVLYFALGDYYSEEIANAKYIFRKMLDENNYSLDEKNFTYWLLWDYRIKNGNNFFQEYKRVCGNKLSEKQYKMLEGLSNTYLSIYEITSLKEGKKLTDIFSKKEILVKEGSETLNNNNLLIGRIVELDGQNYFLDECSTLDKRFINAIEKGFYEKFEEYKKKNRICSIEEFIRSNSVLVNSFTNIIDDIRKKQIEIDNKYDVYQSNYAVLDYEKLCTALSRSPNIEFDYNDDRGAYYIMYEEKQNRVLSEIVLAKNKLELECVSNKDSDDAKKVIEDMAGEYIKYMNDEVVVLDDIL</sequence>
<reference evidence="1 2" key="1">
    <citation type="submission" date="2016-11" db="EMBL/GenBank/DDBJ databases">
        <authorList>
            <person name="Jaros S."/>
            <person name="Januszkiewicz K."/>
            <person name="Wedrychowicz H."/>
        </authorList>
    </citation>
    <scope>NUCLEOTIDE SEQUENCE [LARGE SCALE GENOMIC DNA]</scope>
    <source>
        <strain evidence="1 2">DSM 15212</strain>
    </source>
</reference>
<keyword evidence="2" id="KW-1185">Reference proteome</keyword>
<dbReference type="AlphaFoldDB" id="A0A1M6M5Y8"/>
<dbReference type="RefSeq" id="WP_073147712.1">
    <property type="nucleotide sequence ID" value="NZ_FRAG01000009.1"/>
</dbReference>
<accession>A0A1M6M5Y8</accession>
<dbReference type="OrthoDB" id="1950116at2"/>
<dbReference type="EMBL" id="FRAG01000009">
    <property type="protein sequence ID" value="SHJ78869.1"/>
    <property type="molecule type" value="Genomic_DNA"/>
</dbReference>
<proteinExistence type="predicted"/>
<dbReference type="Proteomes" id="UP000184465">
    <property type="component" value="Unassembled WGS sequence"/>
</dbReference>
<gene>
    <name evidence="1" type="ORF">SAMN02745912_01072</name>
</gene>
<name>A0A1M6M5Y8_PARC5</name>
<evidence type="ECO:0000313" key="2">
    <source>
        <dbReference type="Proteomes" id="UP000184465"/>
    </source>
</evidence>